<dbReference type="AlphaFoldDB" id="A0A2V1INK3"/>
<evidence type="ECO:0000313" key="3">
    <source>
        <dbReference type="Proteomes" id="UP000244905"/>
    </source>
</evidence>
<sequence>MRKVILTSLFLIPLLGYAQTEIPDSIEGKELNEVVVEASNQRTSSNISTYIPMARQKNAAADAISLLSQMAIPQIEVDPIGQAVKTASGQGVSIFIDFLPATAQDLQGMRTQDVKKVEYYLHPTDPRFQGAHYAINFIMQKYEWGGYTKVTANKWFGVNRTEGEVYSKMAYKSMIFDLYADEIYLTNRHGGTASTETFRFEDLYGNGPQTIQRTSETNSSLYRNNSNDIALRALYNSDKARISNRISYSLTNVPHNDAVNSLLYSSELFPNASATSLKSSHNWALSYNGNYSYRFSPKLSFEAVAIYTYGKNKSYSFYSSGKDLSITNNASEDAHHLQINPRLYWRLNKRNTFIFYLASIQNWNTIDYSGDSPSRQKYNVGGYSAGAHYNLSLEKWDIGGEFCWVWERNHISNSRMNDNFPRAIAYATYSPNDKHQFEVNWNYSKDVPDASQKSPNMLQQDELMWYQGTPTLSDYSYHNAGLTYTWLPNNRWQLSADGYIYMLGNRCVTIYSPTAPEGTMLRKYVNDGNYRSGMLGVSATAKFFGGKLVAKLRPQYWLRKTTGAYASTRNELTCTAQLTYYFDKFYLWGWYMTPSHYQEEQSGIVERTPAKYQIQFGWGDKGWNIRAGVYNFLRTSWESSHQTLTSEYYTFDRKEFSTAQHWRITLAVSYTFGYGKKVDHHDEVSGSGTVGSAILK</sequence>
<dbReference type="GeneID" id="82526680"/>
<comment type="caution">
    <text evidence="2">The sequence shown here is derived from an EMBL/GenBank/DDBJ whole genome shotgun (WGS) entry which is preliminary data.</text>
</comment>
<evidence type="ECO:0000313" key="2">
    <source>
        <dbReference type="EMBL" id="PWB01264.1"/>
    </source>
</evidence>
<gene>
    <name evidence="2" type="ORF">C5O23_10045</name>
</gene>
<dbReference type="Proteomes" id="UP000244905">
    <property type="component" value="Unassembled WGS sequence"/>
</dbReference>
<accession>A0A2V1INK3</accession>
<protein>
    <recommendedName>
        <fullName evidence="4">Outer membrane protein beta-barrel domain-containing protein</fullName>
    </recommendedName>
</protein>
<dbReference type="EMBL" id="PUEC01000023">
    <property type="protein sequence ID" value="PWB01264.1"/>
    <property type="molecule type" value="Genomic_DNA"/>
</dbReference>
<proteinExistence type="predicted"/>
<dbReference type="RefSeq" id="WP_107032814.1">
    <property type="nucleotide sequence ID" value="NZ_PUEC01000023.1"/>
</dbReference>
<evidence type="ECO:0000256" key="1">
    <source>
        <dbReference type="SAM" id="SignalP"/>
    </source>
</evidence>
<keyword evidence="1" id="KW-0732">Signal</keyword>
<reference evidence="3" key="1">
    <citation type="submission" date="2018-02" db="EMBL/GenBank/DDBJ databases">
        <authorList>
            <person name="Clavel T."/>
            <person name="Strowig T."/>
        </authorList>
    </citation>
    <scope>NUCLEOTIDE SEQUENCE [LARGE SCALE GENOMIC DNA]</scope>
    <source>
        <strain evidence="3">DSM 103720</strain>
    </source>
</reference>
<name>A0A2V1INK3_9BACT</name>
<keyword evidence="3" id="KW-1185">Reference proteome</keyword>
<dbReference type="SUPFAM" id="SSF56935">
    <property type="entry name" value="Porins"/>
    <property type="match status" value="1"/>
</dbReference>
<feature type="signal peptide" evidence="1">
    <location>
        <begin position="1"/>
        <end position="18"/>
    </location>
</feature>
<organism evidence="2 3">
    <name type="scientific">Duncaniella muris</name>
    <dbReference type="NCBI Taxonomy" id="2094150"/>
    <lineage>
        <taxon>Bacteria</taxon>
        <taxon>Pseudomonadati</taxon>
        <taxon>Bacteroidota</taxon>
        <taxon>Bacteroidia</taxon>
        <taxon>Bacteroidales</taxon>
        <taxon>Muribaculaceae</taxon>
        <taxon>Duncaniella</taxon>
    </lineage>
</organism>
<feature type="chain" id="PRO_5015943991" description="Outer membrane protein beta-barrel domain-containing protein" evidence="1">
    <location>
        <begin position="19"/>
        <end position="696"/>
    </location>
</feature>
<evidence type="ECO:0008006" key="4">
    <source>
        <dbReference type="Google" id="ProtNLM"/>
    </source>
</evidence>